<evidence type="ECO:0000256" key="1">
    <source>
        <dbReference type="SAM" id="SignalP"/>
    </source>
</evidence>
<evidence type="ECO:0000313" key="3">
    <source>
        <dbReference type="EMBL" id="MCZ8538632.1"/>
    </source>
</evidence>
<evidence type="ECO:0000313" key="4">
    <source>
        <dbReference type="Proteomes" id="UP001152173"/>
    </source>
</evidence>
<sequence length="483" mass="53278">MKKIYVLLFSFVLILTANVGQANAEGFTDVKTGADKIMYLSNEGIINGYGDGRFGPNDTVTRAQAALMIARALDLDTKPRDTDFPDVNITHDFSGAVQSAADLGIIQGSNGKFNPFATVDRGQMALIIARAFELKEEEVISFSDISINTKSYSAIRKLLAAGVTEGYTDGTFKPSKKLTRSEFSSLLARALNPADKNFKLPVNVCGYEPKSKKQDRQTVNCLLTREALKVGIPPEIVKSVATKESGQWKQFNLDGTPVMAPDGGIGLMQITTTAGYNVDLLKSDLAYNIYAGVEMLNTNFINKNLPSIGEMKREELQSWYFAVMAYNGIKPKNSPLYQDSGLTNTVAYQEGVFSLLYSAYELSNVNLSPKGMRTTDFQYDKNSTANINFQKMHYEVAAADRILSKEMFEAGDDTARYDGRLRPSPGTSLKELANITSKDQITILGGLVYDEKTNSPKTFAWYPVKAEQNGKTYYGYIASKYIK</sequence>
<dbReference type="InterPro" id="IPR001119">
    <property type="entry name" value="SLH_dom"/>
</dbReference>
<reference evidence="3" key="1">
    <citation type="submission" date="2022-05" db="EMBL/GenBank/DDBJ databases">
        <authorList>
            <person name="Colautti A."/>
            <person name="Iacumin L."/>
        </authorList>
    </citation>
    <scope>NUCLEOTIDE SEQUENCE</scope>
    <source>
        <strain evidence="3">SK 55</strain>
    </source>
</reference>
<feature type="signal peptide" evidence="1">
    <location>
        <begin position="1"/>
        <end position="24"/>
    </location>
</feature>
<dbReference type="SUPFAM" id="SSF53955">
    <property type="entry name" value="Lysozyme-like"/>
    <property type="match status" value="1"/>
</dbReference>
<feature type="domain" description="SLH" evidence="2">
    <location>
        <begin position="20"/>
        <end position="83"/>
    </location>
</feature>
<comment type="caution">
    <text evidence="3">The sequence shown here is derived from an EMBL/GenBank/DDBJ whole genome shotgun (WGS) entry which is preliminary data.</text>
</comment>
<feature type="domain" description="SLH" evidence="2">
    <location>
        <begin position="84"/>
        <end position="137"/>
    </location>
</feature>
<dbReference type="PANTHER" id="PTHR43308:SF5">
    <property type="entry name" value="S-LAYER PROTEIN _ PEPTIDOGLYCAN ENDO-BETA-N-ACETYLGLUCOSAMINIDASE"/>
    <property type="match status" value="1"/>
</dbReference>
<dbReference type="Gene3D" id="2.30.30.40">
    <property type="entry name" value="SH3 Domains"/>
    <property type="match status" value="1"/>
</dbReference>
<protein>
    <submittedName>
        <fullName evidence="3">S-layer homology domain-containing protein</fullName>
    </submittedName>
</protein>
<accession>A0A9X3LIY2</accession>
<feature type="domain" description="SLH" evidence="2">
    <location>
        <begin position="138"/>
        <end position="201"/>
    </location>
</feature>
<gene>
    <name evidence="3" type="ORF">M9R32_15765</name>
</gene>
<dbReference type="Pfam" id="PF00395">
    <property type="entry name" value="SLH"/>
    <property type="match status" value="3"/>
</dbReference>
<proteinExistence type="predicted"/>
<dbReference type="AlphaFoldDB" id="A0A9X3LIY2"/>
<dbReference type="PROSITE" id="PS51272">
    <property type="entry name" value="SLH"/>
    <property type="match status" value="3"/>
</dbReference>
<dbReference type="RefSeq" id="WP_269927698.1">
    <property type="nucleotide sequence ID" value="NZ_JAMKBJ010000023.1"/>
</dbReference>
<dbReference type="InterPro" id="IPR008258">
    <property type="entry name" value="Transglycosylase_SLT_dom_1"/>
</dbReference>
<dbReference type="PANTHER" id="PTHR43308">
    <property type="entry name" value="OUTER MEMBRANE PROTEIN ALPHA-RELATED"/>
    <property type="match status" value="1"/>
</dbReference>
<organism evidence="3 4">
    <name type="scientific">Paenisporosarcina quisquiliarum</name>
    <dbReference type="NCBI Taxonomy" id="365346"/>
    <lineage>
        <taxon>Bacteria</taxon>
        <taxon>Bacillati</taxon>
        <taxon>Bacillota</taxon>
        <taxon>Bacilli</taxon>
        <taxon>Bacillales</taxon>
        <taxon>Caryophanaceae</taxon>
        <taxon>Paenisporosarcina</taxon>
    </lineage>
</organism>
<keyword evidence="4" id="KW-1185">Reference proteome</keyword>
<dbReference type="EMBL" id="JAMKBJ010000023">
    <property type="protein sequence ID" value="MCZ8538632.1"/>
    <property type="molecule type" value="Genomic_DNA"/>
</dbReference>
<dbReference type="InterPro" id="IPR051465">
    <property type="entry name" value="Cell_Envelope_Struct_Comp"/>
</dbReference>
<feature type="chain" id="PRO_5040721177" evidence="1">
    <location>
        <begin position="25"/>
        <end position="483"/>
    </location>
</feature>
<keyword evidence="1" id="KW-0732">Signal</keyword>
<dbReference type="InterPro" id="IPR023346">
    <property type="entry name" value="Lysozyme-like_dom_sf"/>
</dbReference>
<dbReference type="Proteomes" id="UP001152173">
    <property type="component" value="Unassembled WGS sequence"/>
</dbReference>
<dbReference type="Pfam" id="PF01464">
    <property type="entry name" value="SLT"/>
    <property type="match status" value="1"/>
</dbReference>
<dbReference type="Gene3D" id="1.10.530.10">
    <property type="match status" value="1"/>
</dbReference>
<name>A0A9X3LIY2_9BACL</name>
<evidence type="ECO:0000259" key="2">
    <source>
        <dbReference type="PROSITE" id="PS51272"/>
    </source>
</evidence>